<dbReference type="GO" id="GO:0005524">
    <property type="term" value="F:ATP binding"/>
    <property type="evidence" value="ECO:0007669"/>
    <property type="project" value="UniProtKB-KW"/>
</dbReference>
<gene>
    <name evidence="7" type="ORF">AKJ39_04605</name>
</gene>
<reference evidence="7 8" key="1">
    <citation type="journal article" date="2016" name="Sci. Rep.">
        <title>Metabolic traits of an uncultured archaeal lineage -MSBL1- from brine pools of the Red Sea.</title>
        <authorList>
            <person name="Mwirichia R."/>
            <person name="Alam I."/>
            <person name="Rashid M."/>
            <person name="Vinu M."/>
            <person name="Ba-Alawi W."/>
            <person name="Anthony Kamau A."/>
            <person name="Kamanda Ngugi D."/>
            <person name="Goker M."/>
            <person name="Klenk H.P."/>
            <person name="Bajic V."/>
            <person name="Stingl U."/>
        </authorList>
    </citation>
    <scope>NUCLEOTIDE SEQUENCE [LARGE SCALE GENOMIC DNA]</scope>
    <source>
        <strain evidence="7">SCGC-AAA259J03</strain>
    </source>
</reference>
<keyword evidence="3 5" id="KW-0067">ATP-binding</keyword>
<dbReference type="InterPro" id="IPR002423">
    <property type="entry name" value="Cpn60/GroEL/TCP-1"/>
</dbReference>
<organism evidence="7 8">
    <name type="scientific">candidate division MSBL1 archaeon SCGC-AAA259J03</name>
    <dbReference type="NCBI Taxonomy" id="1698269"/>
    <lineage>
        <taxon>Archaea</taxon>
        <taxon>Methanobacteriati</taxon>
        <taxon>Methanobacteriota</taxon>
        <taxon>candidate division MSBL1</taxon>
    </lineage>
</organism>
<protein>
    <submittedName>
        <fullName evidence="7">Thermosome subunit</fullName>
    </submittedName>
</protein>
<dbReference type="InterPro" id="IPR027409">
    <property type="entry name" value="GroEL-like_apical_dom_sf"/>
</dbReference>
<comment type="similarity">
    <text evidence="1 5">Belongs to the TCP-1 chaperonin family.</text>
</comment>
<dbReference type="PRINTS" id="PR00304">
    <property type="entry name" value="TCOMPLEXTCP1"/>
</dbReference>
<feature type="non-terminal residue" evidence="7">
    <location>
        <position position="1"/>
    </location>
</feature>
<dbReference type="SUPFAM" id="SSF52029">
    <property type="entry name" value="GroEL apical domain-like"/>
    <property type="match status" value="1"/>
</dbReference>
<evidence type="ECO:0000256" key="6">
    <source>
        <dbReference type="SAM" id="MobiDB-lite"/>
    </source>
</evidence>
<dbReference type="InterPro" id="IPR027413">
    <property type="entry name" value="GROEL-like_equatorial_sf"/>
</dbReference>
<dbReference type="Gene3D" id="1.10.560.10">
    <property type="entry name" value="GroEL-like equatorial domain"/>
    <property type="match status" value="1"/>
</dbReference>
<dbReference type="AlphaFoldDB" id="A0A656YV00"/>
<dbReference type="Proteomes" id="UP000070257">
    <property type="component" value="Unassembled WGS sequence"/>
</dbReference>
<dbReference type="Pfam" id="PF00118">
    <property type="entry name" value="Cpn60_TCP1"/>
    <property type="match status" value="1"/>
</dbReference>
<dbReference type="InterPro" id="IPR017998">
    <property type="entry name" value="Chaperone_TCP-1"/>
</dbReference>
<evidence type="ECO:0000256" key="5">
    <source>
        <dbReference type="RuleBase" id="RU004187"/>
    </source>
</evidence>
<evidence type="ECO:0000256" key="2">
    <source>
        <dbReference type="ARBA" id="ARBA00022741"/>
    </source>
</evidence>
<feature type="region of interest" description="Disordered" evidence="6">
    <location>
        <begin position="203"/>
        <end position="222"/>
    </location>
</feature>
<name>A0A656YV00_9EURY</name>
<evidence type="ECO:0000256" key="3">
    <source>
        <dbReference type="ARBA" id="ARBA00022840"/>
    </source>
</evidence>
<proteinExistence type="inferred from homology"/>
<dbReference type="GO" id="GO:0140662">
    <property type="term" value="F:ATP-dependent protein folding chaperone"/>
    <property type="evidence" value="ECO:0007669"/>
    <property type="project" value="InterPro"/>
</dbReference>
<comment type="caution">
    <text evidence="7">The sequence shown here is derived from an EMBL/GenBank/DDBJ whole genome shotgun (WGS) entry which is preliminary data.</text>
</comment>
<dbReference type="SUPFAM" id="SSF48592">
    <property type="entry name" value="GroEL equatorial domain-like"/>
    <property type="match status" value="1"/>
</dbReference>
<keyword evidence="4 5" id="KW-0143">Chaperone</keyword>
<evidence type="ECO:0000313" key="8">
    <source>
        <dbReference type="Proteomes" id="UP000070257"/>
    </source>
</evidence>
<keyword evidence="8" id="KW-1185">Reference proteome</keyword>
<accession>A0A656YV00</accession>
<dbReference type="Gene3D" id="3.50.7.10">
    <property type="entry name" value="GroEL"/>
    <property type="match status" value="1"/>
</dbReference>
<keyword evidence="2 5" id="KW-0547">Nucleotide-binding</keyword>
<evidence type="ECO:0000256" key="1">
    <source>
        <dbReference type="ARBA" id="ARBA00008020"/>
    </source>
</evidence>
<dbReference type="EMBL" id="LHXT01000102">
    <property type="protein sequence ID" value="KXA96459.1"/>
    <property type="molecule type" value="Genomic_DNA"/>
</dbReference>
<evidence type="ECO:0000313" key="7">
    <source>
        <dbReference type="EMBL" id="KXA96459.1"/>
    </source>
</evidence>
<dbReference type="PANTHER" id="PTHR11353">
    <property type="entry name" value="CHAPERONIN"/>
    <property type="match status" value="1"/>
</dbReference>
<sequence>RATGGSIVTSIDDLSTEDLGKAGQVEERKISGEEMTFIEECENPKAVSILVRGGTEHIVDEAERSLEDALSVVARSIESGKMVAGGGATEIELAMKISDFADTMGGKEALAVRSFADAVESIARALAENAGLDPIDTIVDLRSKHEEKDTTFGIDATDGKVKEMTKEGVIEPLPIKTQAVSSGSEAAVMILRIDDVIAAGEEEMPSPEEMGGGGPGEMPRGM</sequence>
<evidence type="ECO:0000256" key="4">
    <source>
        <dbReference type="ARBA" id="ARBA00023186"/>
    </source>
</evidence>